<evidence type="ECO:0000313" key="1">
    <source>
        <dbReference type="EMBL" id="MED6254604.1"/>
    </source>
</evidence>
<keyword evidence="2" id="KW-1185">Reference proteome</keyword>
<reference evidence="1 2" key="1">
    <citation type="submission" date="2021-07" db="EMBL/GenBank/DDBJ databases">
        <authorList>
            <person name="Palmer J.M."/>
        </authorList>
    </citation>
    <scope>NUCLEOTIDE SEQUENCE [LARGE SCALE GENOMIC DNA]</scope>
    <source>
        <strain evidence="1 2">AT_MEX2019</strain>
        <tissue evidence="1">Muscle</tissue>
    </source>
</reference>
<proteinExistence type="predicted"/>
<comment type="caution">
    <text evidence="1">The sequence shown here is derived from an EMBL/GenBank/DDBJ whole genome shotgun (WGS) entry which is preliminary data.</text>
</comment>
<organism evidence="1 2">
    <name type="scientific">Ataeniobius toweri</name>
    <dbReference type="NCBI Taxonomy" id="208326"/>
    <lineage>
        <taxon>Eukaryota</taxon>
        <taxon>Metazoa</taxon>
        <taxon>Chordata</taxon>
        <taxon>Craniata</taxon>
        <taxon>Vertebrata</taxon>
        <taxon>Euteleostomi</taxon>
        <taxon>Actinopterygii</taxon>
        <taxon>Neopterygii</taxon>
        <taxon>Teleostei</taxon>
        <taxon>Neoteleostei</taxon>
        <taxon>Acanthomorphata</taxon>
        <taxon>Ovalentaria</taxon>
        <taxon>Atherinomorphae</taxon>
        <taxon>Cyprinodontiformes</taxon>
        <taxon>Goodeidae</taxon>
        <taxon>Ataeniobius</taxon>
    </lineage>
</organism>
<name>A0ABU7BZ09_9TELE</name>
<sequence length="103" mass="11930">MLSDLQLSKPQLHLEHSCISVWDLGKSEYKENATSMQHDNKTYLFQLFLNVGKTREHIHVRLICVDQEIKKCLHEIAQRVCIHTVRAITIKFKTTGVVTNKAE</sequence>
<gene>
    <name evidence="1" type="ORF">ATANTOWER_030118</name>
</gene>
<accession>A0ABU7BZ09</accession>
<dbReference type="EMBL" id="JAHUTI010069641">
    <property type="protein sequence ID" value="MED6254604.1"/>
    <property type="molecule type" value="Genomic_DNA"/>
</dbReference>
<dbReference type="Proteomes" id="UP001345963">
    <property type="component" value="Unassembled WGS sequence"/>
</dbReference>
<evidence type="ECO:0000313" key="2">
    <source>
        <dbReference type="Proteomes" id="UP001345963"/>
    </source>
</evidence>
<protein>
    <submittedName>
        <fullName evidence="1">Uncharacterized protein</fullName>
    </submittedName>
</protein>